<dbReference type="EMBL" id="BARS01000158">
    <property type="protein sequence ID" value="GAF72841.1"/>
    <property type="molecule type" value="Genomic_DNA"/>
</dbReference>
<protein>
    <submittedName>
        <fullName evidence="1">Uncharacterized protein</fullName>
    </submittedName>
</protein>
<name>X0SCF9_9ZZZZ</name>
<dbReference type="AlphaFoldDB" id="X0SCF9"/>
<dbReference type="InterPro" id="IPR024486">
    <property type="entry name" value="DUF2617"/>
</dbReference>
<reference evidence="1" key="1">
    <citation type="journal article" date="2014" name="Front. Microbiol.">
        <title>High frequency of phylogenetically diverse reductive dehalogenase-homologous genes in deep subseafloor sedimentary metagenomes.</title>
        <authorList>
            <person name="Kawai M."/>
            <person name="Futagami T."/>
            <person name="Toyoda A."/>
            <person name="Takaki Y."/>
            <person name="Nishi S."/>
            <person name="Hori S."/>
            <person name="Arai W."/>
            <person name="Tsubouchi T."/>
            <person name="Morono Y."/>
            <person name="Uchiyama I."/>
            <person name="Ito T."/>
            <person name="Fujiyama A."/>
            <person name="Inagaki F."/>
            <person name="Takami H."/>
        </authorList>
    </citation>
    <scope>NUCLEOTIDE SEQUENCE</scope>
    <source>
        <strain evidence="1">Expedition CK06-06</strain>
    </source>
</reference>
<dbReference type="Pfam" id="PF10936">
    <property type="entry name" value="DUF2617"/>
    <property type="match status" value="1"/>
</dbReference>
<gene>
    <name evidence="1" type="ORF">S01H1_00452</name>
</gene>
<organism evidence="1">
    <name type="scientific">marine sediment metagenome</name>
    <dbReference type="NCBI Taxonomy" id="412755"/>
    <lineage>
        <taxon>unclassified sequences</taxon>
        <taxon>metagenomes</taxon>
        <taxon>ecological metagenomes</taxon>
    </lineage>
</organism>
<sequence>MTDFQIEKMSANLYRQSHLDLEQFARNRGVFVKFPGLEIGGLQPFCYIDFEARQTELHIHTFAAYPDQVTMIKTQSLFDFQ</sequence>
<comment type="caution">
    <text evidence="1">The sequence shown here is derived from an EMBL/GenBank/DDBJ whole genome shotgun (WGS) entry which is preliminary data.</text>
</comment>
<evidence type="ECO:0000313" key="1">
    <source>
        <dbReference type="EMBL" id="GAF72841.1"/>
    </source>
</evidence>
<proteinExistence type="predicted"/>
<accession>X0SCF9</accession>